<proteinExistence type="predicted"/>
<gene>
    <name evidence="2" type="ORF">ABEB36_007606</name>
</gene>
<protein>
    <submittedName>
        <fullName evidence="2">Uncharacterized protein</fullName>
    </submittedName>
</protein>
<dbReference type="AlphaFoldDB" id="A0ABD1EUJ9"/>
<organism evidence="2 3">
    <name type="scientific">Hypothenemus hampei</name>
    <name type="common">Coffee berry borer</name>
    <dbReference type="NCBI Taxonomy" id="57062"/>
    <lineage>
        <taxon>Eukaryota</taxon>
        <taxon>Metazoa</taxon>
        <taxon>Ecdysozoa</taxon>
        <taxon>Arthropoda</taxon>
        <taxon>Hexapoda</taxon>
        <taxon>Insecta</taxon>
        <taxon>Pterygota</taxon>
        <taxon>Neoptera</taxon>
        <taxon>Endopterygota</taxon>
        <taxon>Coleoptera</taxon>
        <taxon>Polyphaga</taxon>
        <taxon>Cucujiformia</taxon>
        <taxon>Curculionidae</taxon>
        <taxon>Scolytinae</taxon>
        <taxon>Hypothenemus</taxon>
    </lineage>
</organism>
<accession>A0ABD1EUJ9</accession>
<comment type="caution">
    <text evidence="2">The sequence shown here is derived from an EMBL/GenBank/DDBJ whole genome shotgun (WGS) entry which is preliminary data.</text>
</comment>
<name>A0ABD1EUJ9_HYPHA</name>
<evidence type="ECO:0000313" key="3">
    <source>
        <dbReference type="Proteomes" id="UP001566132"/>
    </source>
</evidence>
<evidence type="ECO:0000313" key="2">
    <source>
        <dbReference type="EMBL" id="KAL1502470.1"/>
    </source>
</evidence>
<feature type="chain" id="PRO_5044802707" evidence="1">
    <location>
        <begin position="19"/>
        <end position="121"/>
    </location>
</feature>
<dbReference type="Proteomes" id="UP001566132">
    <property type="component" value="Unassembled WGS sequence"/>
</dbReference>
<keyword evidence="1" id="KW-0732">Signal</keyword>
<reference evidence="2 3" key="1">
    <citation type="submission" date="2024-05" db="EMBL/GenBank/DDBJ databases">
        <title>Genetic variation in Jamaican populations of the coffee berry borer (Hypothenemus hampei).</title>
        <authorList>
            <person name="Errbii M."/>
            <person name="Myrie A."/>
        </authorList>
    </citation>
    <scope>NUCLEOTIDE SEQUENCE [LARGE SCALE GENOMIC DNA]</scope>
    <source>
        <strain evidence="2">JA-Hopewell-2020-01-JO</strain>
        <tissue evidence="2">Whole body</tissue>
    </source>
</reference>
<feature type="signal peptide" evidence="1">
    <location>
        <begin position="1"/>
        <end position="18"/>
    </location>
</feature>
<keyword evidence="3" id="KW-1185">Reference proteome</keyword>
<sequence length="121" mass="12964">MTRFSLLTSLALLVCVNSRPLTENQNTKSLENDNSQMGQNRAGIGDLLNPQNLVNAASLNGNPLQNFTNIAASQNELLKEVRLFFLTVQGALMPANVATGGLGNFAQTFGNVFGNLNPITQ</sequence>
<dbReference type="EMBL" id="JBDJPC010000005">
    <property type="protein sequence ID" value="KAL1502470.1"/>
    <property type="molecule type" value="Genomic_DNA"/>
</dbReference>
<evidence type="ECO:0000256" key="1">
    <source>
        <dbReference type="SAM" id="SignalP"/>
    </source>
</evidence>